<dbReference type="GeneID" id="107019312"/>
<reference evidence="2" key="1">
    <citation type="journal article" date="2014" name="Nat. Genet.">
        <title>The genome of the stress-tolerant wild tomato species Solanum pennellii.</title>
        <authorList>
            <person name="Bolger A."/>
            <person name="Scossa F."/>
            <person name="Bolger M.E."/>
            <person name="Lanz C."/>
            <person name="Maumus F."/>
            <person name="Tohge T."/>
            <person name="Quesneville H."/>
            <person name="Alseekh S."/>
            <person name="Sorensen I."/>
            <person name="Lichtenstein G."/>
            <person name="Fich E.A."/>
            <person name="Conte M."/>
            <person name="Keller H."/>
            <person name="Schneeberger K."/>
            <person name="Schwacke R."/>
            <person name="Ofner I."/>
            <person name="Vrebalov J."/>
            <person name="Xu Y."/>
            <person name="Osorio S."/>
            <person name="Aflitos S.A."/>
            <person name="Schijlen E."/>
            <person name="Jimenez-Gomez J.M."/>
            <person name="Ryngajllo M."/>
            <person name="Kimura S."/>
            <person name="Kumar R."/>
            <person name="Koenig D."/>
            <person name="Headland L.R."/>
            <person name="Maloof J.N."/>
            <person name="Sinha N."/>
            <person name="van Ham R.C."/>
            <person name="Lankhorst R.K."/>
            <person name="Mao L."/>
            <person name="Vogel A."/>
            <person name="Arsova B."/>
            <person name="Panstruga R."/>
            <person name="Fei Z."/>
            <person name="Rose J.K."/>
            <person name="Zamir D."/>
            <person name="Carrari F."/>
            <person name="Giovannoni J.J."/>
            <person name="Weigel D."/>
            <person name="Usadel B."/>
            <person name="Fernie A.R."/>
        </authorList>
    </citation>
    <scope>NUCLEOTIDE SEQUENCE [LARGE SCALE GENOMIC DNA]</scope>
    <source>
        <strain evidence="2">cv. LA0716</strain>
    </source>
</reference>
<dbReference type="PANTHER" id="PTHR47481:SF10">
    <property type="entry name" value="COPIA-LIKE POLYPROTEIN_RETROTRANSPOSON"/>
    <property type="match status" value="1"/>
</dbReference>
<organism evidence="2 3">
    <name type="scientific">Solanum pennellii</name>
    <name type="common">Tomato</name>
    <name type="synonym">Lycopersicon pennellii</name>
    <dbReference type="NCBI Taxonomy" id="28526"/>
    <lineage>
        <taxon>Eukaryota</taxon>
        <taxon>Viridiplantae</taxon>
        <taxon>Streptophyta</taxon>
        <taxon>Embryophyta</taxon>
        <taxon>Tracheophyta</taxon>
        <taxon>Spermatophyta</taxon>
        <taxon>Magnoliopsida</taxon>
        <taxon>eudicotyledons</taxon>
        <taxon>Gunneridae</taxon>
        <taxon>Pentapetalae</taxon>
        <taxon>asterids</taxon>
        <taxon>lamiids</taxon>
        <taxon>Solanales</taxon>
        <taxon>Solanaceae</taxon>
        <taxon>Solanoideae</taxon>
        <taxon>Solaneae</taxon>
        <taxon>Solanum</taxon>
        <taxon>Solanum subgen. Lycopersicon</taxon>
    </lineage>
</organism>
<feature type="region of interest" description="Disordered" evidence="1">
    <location>
        <begin position="218"/>
        <end position="276"/>
    </location>
</feature>
<feature type="compositionally biased region" description="Gly residues" evidence="1">
    <location>
        <begin position="255"/>
        <end position="265"/>
    </location>
</feature>
<feature type="compositionally biased region" description="Low complexity" evidence="1">
    <location>
        <begin position="234"/>
        <end position="254"/>
    </location>
</feature>
<sequence length="276" mass="30341">MSDKSFHPALTISNIKNHIPITLEMENVQYSTWSELFKIHARSHRVLEHIIPPKEGTSKPPSTDQEKELWTTLDATVLSWIYATISNDLLQTIIEPDSTAMEAWGRLRDIFQDNQHSHAVALEQRFSTTSMENFPNASSYCQHLKSLADQLKNVGAPVFDSWMVLQLVGGLTRAYRGVETLIRQSNSLPPFYKARSMLVLEETGMAKEAATEFAMVATSSDDSSGHLTNTGQLKSKYSSLSNNKRNSGSQKNAGRGSGGGSGGARKNGSWNPPAAG</sequence>
<evidence type="ECO:0000313" key="3">
    <source>
        <dbReference type="RefSeq" id="XP_015075328.1"/>
    </source>
</evidence>
<reference evidence="3" key="2">
    <citation type="submission" date="2025-08" db="UniProtKB">
        <authorList>
            <consortium name="RefSeq"/>
        </authorList>
    </citation>
    <scope>IDENTIFICATION</scope>
</reference>
<dbReference type="Pfam" id="PF14223">
    <property type="entry name" value="Retrotran_gag_2"/>
    <property type="match status" value="1"/>
</dbReference>
<evidence type="ECO:0000313" key="2">
    <source>
        <dbReference type="Proteomes" id="UP000694930"/>
    </source>
</evidence>
<proteinExistence type="predicted"/>
<dbReference type="PANTHER" id="PTHR47481">
    <property type="match status" value="1"/>
</dbReference>
<evidence type="ECO:0000256" key="1">
    <source>
        <dbReference type="SAM" id="MobiDB-lite"/>
    </source>
</evidence>
<dbReference type="Proteomes" id="UP000694930">
    <property type="component" value="Chromosome 5"/>
</dbReference>
<keyword evidence="2" id="KW-1185">Reference proteome</keyword>
<feature type="compositionally biased region" description="Polar residues" evidence="1">
    <location>
        <begin position="218"/>
        <end position="233"/>
    </location>
</feature>
<dbReference type="RefSeq" id="XP_015075328.1">
    <property type="nucleotide sequence ID" value="XM_015219842.1"/>
</dbReference>
<accession>A0ABM1GSN5</accession>
<name>A0ABM1GSN5_SOLPN</name>
<gene>
    <name evidence="3" type="primary">LOC107019312</name>
</gene>
<protein>
    <submittedName>
        <fullName evidence="3">Uncharacterized protein LOC107019312</fullName>
    </submittedName>
</protein>